<dbReference type="SUPFAM" id="SSF49785">
    <property type="entry name" value="Galactose-binding domain-like"/>
    <property type="match status" value="1"/>
</dbReference>
<protein>
    <recommendedName>
        <fullName evidence="5">Peptidase S8/S53 domain-containing protein</fullName>
    </recommendedName>
</protein>
<reference evidence="6" key="1">
    <citation type="submission" date="2018-05" db="EMBL/GenBank/DDBJ databases">
        <authorList>
            <person name="Lanie J.A."/>
            <person name="Ng W.-L."/>
            <person name="Kazmierczak K.M."/>
            <person name="Andrzejewski T.M."/>
            <person name="Davidsen T.M."/>
            <person name="Wayne K.J."/>
            <person name="Tettelin H."/>
            <person name="Glass J.I."/>
            <person name="Rusch D."/>
            <person name="Podicherti R."/>
            <person name="Tsui H.-C.T."/>
            <person name="Winkler M.E."/>
        </authorList>
    </citation>
    <scope>NUCLEOTIDE SEQUENCE</scope>
</reference>
<evidence type="ECO:0000256" key="2">
    <source>
        <dbReference type="ARBA" id="ARBA00022670"/>
    </source>
</evidence>
<evidence type="ECO:0000259" key="5">
    <source>
        <dbReference type="Pfam" id="PF00082"/>
    </source>
</evidence>
<dbReference type="PANTHER" id="PTHR43399">
    <property type="entry name" value="SUBTILISIN-RELATED"/>
    <property type="match status" value="1"/>
</dbReference>
<dbReference type="InterPro" id="IPR008979">
    <property type="entry name" value="Galactose-bd-like_sf"/>
</dbReference>
<dbReference type="PANTHER" id="PTHR43399:SF4">
    <property type="entry name" value="CELL WALL-ASSOCIATED PROTEASE"/>
    <property type="match status" value="1"/>
</dbReference>
<dbReference type="EMBL" id="UINC01008601">
    <property type="protein sequence ID" value="SVA38680.1"/>
    <property type="molecule type" value="Genomic_DNA"/>
</dbReference>
<accession>A0A381VEA5</accession>
<dbReference type="InterPro" id="IPR022398">
    <property type="entry name" value="Peptidase_S8_His-AS"/>
</dbReference>
<dbReference type="PROSITE" id="PS00138">
    <property type="entry name" value="SUBTILASE_SER"/>
    <property type="match status" value="1"/>
</dbReference>
<organism evidence="6">
    <name type="scientific">marine metagenome</name>
    <dbReference type="NCBI Taxonomy" id="408172"/>
    <lineage>
        <taxon>unclassified sequences</taxon>
        <taxon>metagenomes</taxon>
        <taxon>ecological metagenomes</taxon>
    </lineage>
</organism>
<dbReference type="Pfam" id="PF00082">
    <property type="entry name" value="Peptidase_S8"/>
    <property type="match status" value="1"/>
</dbReference>
<dbReference type="PRINTS" id="PR00723">
    <property type="entry name" value="SUBTILISIN"/>
</dbReference>
<dbReference type="GO" id="GO:0006508">
    <property type="term" value="P:proteolysis"/>
    <property type="evidence" value="ECO:0007669"/>
    <property type="project" value="UniProtKB-KW"/>
</dbReference>
<comment type="similarity">
    <text evidence="1">Belongs to the peptidase S8 family.</text>
</comment>
<dbReference type="CDD" id="cd04842">
    <property type="entry name" value="Peptidases_S8_Kp43_protease"/>
    <property type="match status" value="1"/>
</dbReference>
<proteinExistence type="inferred from homology"/>
<keyword evidence="4" id="KW-0720">Serine protease</keyword>
<evidence type="ECO:0000313" key="6">
    <source>
        <dbReference type="EMBL" id="SVA38680.1"/>
    </source>
</evidence>
<keyword evidence="3" id="KW-0378">Hydrolase</keyword>
<evidence type="ECO:0000256" key="3">
    <source>
        <dbReference type="ARBA" id="ARBA00022801"/>
    </source>
</evidence>
<feature type="non-terminal residue" evidence="6">
    <location>
        <position position="761"/>
    </location>
</feature>
<dbReference type="InterPro" id="IPR034058">
    <property type="entry name" value="TagA/B/C/D_pept_dom"/>
</dbReference>
<dbReference type="InterPro" id="IPR051048">
    <property type="entry name" value="Peptidase_S8/S53_subtilisin"/>
</dbReference>
<keyword evidence="2" id="KW-0645">Protease</keyword>
<gene>
    <name evidence="6" type="ORF">METZ01_LOCUS91534</name>
</gene>
<name>A0A381VEA5_9ZZZZ</name>
<dbReference type="Gene3D" id="3.40.50.200">
    <property type="entry name" value="Peptidase S8/S53 domain"/>
    <property type="match status" value="1"/>
</dbReference>
<feature type="domain" description="Peptidase S8/S53" evidence="5">
    <location>
        <begin position="303"/>
        <end position="676"/>
    </location>
</feature>
<dbReference type="InterPro" id="IPR000209">
    <property type="entry name" value="Peptidase_S8/S53_dom"/>
</dbReference>
<dbReference type="PROSITE" id="PS51892">
    <property type="entry name" value="SUBTILASE"/>
    <property type="match status" value="1"/>
</dbReference>
<dbReference type="Gene3D" id="2.60.120.380">
    <property type="match status" value="1"/>
</dbReference>
<evidence type="ECO:0000256" key="4">
    <source>
        <dbReference type="ARBA" id="ARBA00022825"/>
    </source>
</evidence>
<dbReference type="SUPFAM" id="SSF52743">
    <property type="entry name" value="Subtilisin-like"/>
    <property type="match status" value="1"/>
</dbReference>
<dbReference type="InterPro" id="IPR015500">
    <property type="entry name" value="Peptidase_S8_subtilisin-rel"/>
</dbReference>
<dbReference type="PROSITE" id="PS00137">
    <property type="entry name" value="SUBTILASE_HIS"/>
    <property type="match status" value="1"/>
</dbReference>
<dbReference type="GO" id="GO:0004252">
    <property type="term" value="F:serine-type endopeptidase activity"/>
    <property type="evidence" value="ECO:0007669"/>
    <property type="project" value="InterPro"/>
</dbReference>
<dbReference type="AlphaFoldDB" id="A0A381VEA5"/>
<dbReference type="InterPro" id="IPR036852">
    <property type="entry name" value="Peptidase_S8/S53_dom_sf"/>
</dbReference>
<sequence length="761" mass="81782">MKKRQTLSAVLLTALIVGLAYLGISRGPVARQVAPAGPALGQAPTEELRRLAKPVVVTLPETAVVDEPFPFRLRNTASPIGDLVRNETAVLLRNAFIDTALGSKLVIPDELKATGDPRTYIAQARGSVTAAFRRHITLSGGNIISYIPNNAYLVRVDAGGAARLANWSGTQSVLPFEPYYKLEMKLLEMALTGRTLPAGALLNVVLFPDSEPATAKRLAGLGIEVLGQDRTPFGAKLLARVPGDKLSALARLTDVQGLERHRPRRLANDITRPRLGVEVFKAETDSEGTVTNVMSEDYLGLTGQNIYLNVNDSGVDDSHAAFGRRLKGPGAGQDTDGHGTFVAGIIAGDGSGSGTIKTNPPPGSFKDPDFKGMAPKARLHVLKADDDKVNNHVSDSWLQTESATYHYDQKLKKYTLISNNSWEYEEENDYTWAAASYDAATRDALPDHPGDQQVIYVFPAGNSGAGTDNGLNASPNTITAPGTAKNVITVGAIESGREIAAESYTYETNTVTEIDEDGNEVEKEVVTTTTNTPFAGMSDSNNEVAAFSSRGNVGIGIEGQYGRFKPDLVAPGTFIISTRSSDWKNTITSTNAQEDADALETMNDELGDQYRYESGTSVAAPAISGMLALMQEFYTKLGKRTNSPALMKALLINSAQSVDARYNHNVRGTVNHQGWGLPNLQRAAPALADENPSDENTWPMRFIDQSLTNALATGESRSWEITLGSNALHYPIRFTLAWTDPPGNPNAAVKLVNDLDLIVTP</sequence>
<evidence type="ECO:0000256" key="1">
    <source>
        <dbReference type="ARBA" id="ARBA00011073"/>
    </source>
</evidence>
<dbReference type="InterPro" id="IPR023828">
    <property type="entry name" value="Peptidase_S8_Ser-AS"/>
</dbReference>